<organism evidence="11 12">
    <name type="scientific">candidate division KSB3 bacterium</name>
    <dbReference type="NCBI Taxonomy" id="2044937"/>
    <lineage>
        <taxon>Bacteria</taxon>
        <taxon>candidate division KSB3</taxon>
    </lineage>
</organism>
<dbReference type="Pfam" id="PF00266">
    <property type="entry name" value="Aminotran_5"/>
    <property type="match status" value="1"/>
</dbReference>
<evidence type="ECO:0000313" key="11">
    <source>
        <dbReference type="EMBL" id="MBD3324952.1"/>
    </source>
</evidence>
<dbReference type="InterPro" id="IPR000192">
    <property type="entry name" value="Aminotrans_V_dom"/>
</dbReference>
<protein>
    <submittedName>
        <fullName evidence="11">Aminotransferase class V-fold PLP-dependent enzyme</fullName>
    </submittedName>
</protein>
<dbReference type="SUPFAM" id="SSF53383">
    <property type="entry name" value="PLP-dependent transferases"/>
    <property type="match status" value="1"/>
</dbReference>
<dbReference type="EMBL" id="WJJP01000324">
    <property type="protein sequence ID" value="MBD3324952.1"/>
    <property type="molecule type" value="Genomic_DNA"/>
</dbReference>
<comment type="caution">
    <text evidence="11">The sequence shown here is derived from an EMBL/GenBank/DDBJ whole genome shotgun (WGS) entry which is preliminary data.</text>
</comment>
<dbReference type="PROSITE" id="PS00595">
    <property type="entry name" value="AA_TRANSFER_CLASS_5"/>
    <property type="match status" value="1"/>
</dbReference>
<evidence type="ECO:0000256" key="9">
    <source>
        <dbReference type="RuleBase" id="RU004504"/>
    </source>
</evidence>
<feature type="modified residue" description="N6-(pyridoxal phosphate)lysine" evidence="7">
    <location>
        <position position="197"/>
    </location>
</feature>
<gene>
    <name evidence="11" type="ORF">GF339_10230</name>
</gene>
<evidence type="ECO:0000256" key="6">
    <source>
        <dbReference type="PIRSR" id="PIRSR000524-1"/>
    </source>
</evidence>
<dbReference type="InterPro" id="IPR015421">
    <property type="entry name" value="PyrdxlP-dep_Trfase_major"/>
</dbReference>
<evidence type="ECO:0000256" key="4">
    <source>
        <dbReference type="ARBA" id="ARBA00022679"/>
    </source>
</evidence>
<evidence type="ECO:0000256" key="3">
    <source>
        <dbReference type="ARBA" id="ARBA00022576"/>
    </source>
</evidence>
<dbReference type="InterPro" id="IPR024169">
    <property type="entry name" value="SP_NH2Trfase/AEP_transaminase"/>
</dbReference>
<evidence type="ECO:0000313" key="12">
    <source>
        <dbReference type="Proteomes" id="UP000649604"/>
    </source>
</evidence>
<evidence type="ECO:0000256" key="2">
    <source>
        <dbReference type="ARBA" id="ARBA00009236"/>
    </source>
</evidence>
<evidence type="ECO:0000259" key="10">
    <source>
        <dbReference type="Pfam" id="PF00266"/>
    </source>
</evidence>
<dbReference type="GO" id="GO:0004760">
    <property type="term" value="F:L-serine-pyruvate transaminase activity"/>
    <property type="evidence" value="ECO:0007669"/>
    <property type="project" value="TreeGrafter"/>
</dbReference>
<reference evidence="11" key="1">
    <citation type="submission" date="2019-11" db="EMBL/GenBank/DDBJ databases">
        <title>Microbial mats filling the niche in hypersaline microbial mats.</title>
        <authorList>
            <person name="Wong H.L."/>
            <person name="Macleod F.I."/>
            <person name="White R.A. III"/>
            <person name="Burns B.P."/>
        </authorList>
    </citation>
    <scope>NUCLEOTIDE SEQUENCE</scope>
    <source>
        <strain evidence="11">Rbin_158</strain>
    </source>
</reference>
<dbReference type="Proteomes" id="UP000649604">
    <property type="component" value="Unassembled WGS sequence"/>
</dbReference>
<feature type="binding site" evidence="6">
    <location>
        <position position="345"/>
    </location>
    <ligand>
        <name>substrate</name>
    </ligand>
</feature>
<dbReference type="PANTHER" id="PTHR21152:SF40">
    <property type="entry name" value="ALANINE--GLYOXYLATE AMINOTRANSFERASE"/>
    <property type="match status" value="1"/>
</dbReference>
<accession>A0A9D5JW03</accession>
<dbReference type="FunFam" id="3.40.640.10:FF:000027">
    <property type="entry name" value="Serine--pyruvate aminotransferase, mitochondrial"/>
    <property type="match status" value="1"/>
</dbReference>
<dbReference type="GO" id="GO:0008453">
    <property type="term" value="F:alanine-glyoxylate transaminase activity"/>
    <property type="evidence" value="ECO:0007669"/>
    <property type="project" value="TreeGrafter"/>
</dbReference>
<evidence type="ECO:0000256" key="5">
    <source>
        <dbReference type="ARBA" id="ARBA00022898"/>
    </source>
</evidence>
<dbReference type="Gene3D" id="3.40.640.10">
    <property type="entry name" value="Type I PLP-dependent aspartate aminotransferase-like (Major domain)"/>
    <property type="match status" value="1"/>
</dbReference>
<proteinExistence type="inferred from homology"/>
<name>A0A9D5JW03_9BACT</name>
<keyword evidence="4" id="KW-0808">Transferase</keyword>
<dbReference type="CDD" id="cd06451">
    <property type="entry name" value="AGAT_like"/>
    <property type="match status" value="1"/>
</dbReference>
<dbReference type="InterPro" id="IPR015422">
    <property type="entry name" value="PyrdxlP-dep_Trfase_small"/>
</dbReference>
<evidence type="ECO:0000256" key="1">
    <source>
        <dbReference type="ARBA" id="ARBA00001933"/>
    </source>
</evidence>
<dbReference type="InterPro" id="IPR015424">
    <property type="entry name" value="PyrdxlP-dep_Trfase"/>
</dbReference>
<comment type="cofactor">
    <cofactor evidence="1 7 9">
        <name>pyridoxal 5'-phosphate</name>
        <dbReference type="ChEBI" id="CHEBI:597326"/>
    </cofactor>
</comment>
<dbReference type="PIRSF" id="PIRSF000524">
    <property type="entry name" value="SPT"/>
    <property type="match status" value="1"/>
</dbReference>
<keyword evidence="5 7" id="KW-0663">Pyridoxal phosphate</keyword>
<evidence type="ECO:0000256" key="7">
    <source>
        <dbReference type="PIRSR" id="PIRSR000524-50"/>
    </source>
</evidence>
<dbReference type="AlphaFoldDB" id="A0A9D5JW03"/>
<dbReference type="Gene3D" id="3.90.1150.10">
    <property type="entry name" value="Aspartate Aminotransferase, domain 1"/>
    <property type="match status" value="1"/>
</dbReference>
<dbReference type="PANTHER" id="PTHR21152">
    <property type="entry name" value="AMINOTRANSFERASE CLASS V"/>
    <property type="match status" value="1"/>
</dbReference>
<dbReference type="GO" id="GO:0019265">
    <property type="term" value="P:glycine biosynthetic process, by transamination of glyoxylate"/>
    <property type="evidence" value="ECO:0007669"/>
    <property type="project" value="TreeGrafter"/>
</dbReference>
<evidence type="ECO:0000256" key="8">
    <source>
        <dbReference type="RuleBase" id="RU004075"/>
    </source>
</evidence>
<dbReference type="InterPro" id="IPR020578">
    <property type="entry name" value="Aminotrans_V_PyrdxlP_BS"/>
</dbReference>
<keyword evidence="3 11" id="KW-0032">Aminotransferase</keyword>
<comment type="similarity">
    <text evidence="2 8">Belongs to the class-V pyridoxal-phosphate-dependent aminotransferase family.</text>
</comment>
<sequence>MKNLLDGIEEVLLMGPGPSYIHDSVYEALSKKTLGHLDPYFLKIMDAIKEQLQTLLHTQNRLTVPISGTGSAGMETCFVNLIEPGDPVLILINGVFGTRMQDVASRLGAEVDTLEFEWGTPVVVDDVKQQLAQKSYKIVAIVHAETSTGVCNPVAKIGKLLHGSDTLYLVDTVTSLGGMKIEMDGWGIDALYSGTQKCLSSPPGLAPVSFSEKAVNALRARKSKVPNWYLDLSMIIKYWEGQKRVYHHTAPINMLYGLYQSLFLILDEGMENVYERHLKNHQALVAGLADLSLTMLVEPASRLPMLNAVCVPDGVDEAAVRTALRAEHQIEIGAGLGPLAGKIWRIGLMGHTARPESVARLLDALKQVLKS</sequence>
<feature type="domain" description="Aminotransferase class V" evidence="10">
    <location>
        <begin position="27"/>
        <end position="335"/>
    </location>
</feature>